<dbReference type="Proteomes" id="UP001221142">
    <property type="component" value="Unassembled WGS sequence"/>
</dbReference>
<evidence type="ECO:0000313" key="1">
    <source>
        <dbReference type="EMBL" id="KAJ7635202.1"/>
    </source>
</evidence>
<comment type="caution">
    <text evidence="1">The sequence shown here is derived from an EMBL/GenBank/DDBJ whole genome shotgun (WGS) entry which is preliminary data.</text>
</comment>
<proteinExistence type="predicted"/>
<gene>
    <name evidence="2" type="ORF">FB45DRAFT_741342</name>
    <name evidence="1" type="ORF">FB45DRAFT_744475</name>
</gene>
<dbReference type="EMBL" id="JARKIF010000007">
    <property type="protein sequence ID" value="KAJ7635202.1"/>
    <property type="molecule type" value="Genomic_DNA"/>
</dbReference>
<organism evidence="1 3">
    <name type="scientific">Roridomyces roridus</name>
    <dbReference type="NCBI Taxonomy" id="1738132"/>
    <lineage>
        <taxon>Eukaryota</taxon>
        <taxon>Fungi</taxon>
        <taxon>Dikarya</taxon>
        <taxon>Basidiomycota</taxon>
        <taxon>Agaricomycotina</taxon>
        <taxon>Agaricomycetes</taxon>
        <taxon>Agaricomycetidae</taxon>
        <taxon>Agaricales</taxon>
        <taxon>Marasmiineae</taxon>
        <taxon>Mycenaceae</taxon>
        <taxon>Roridomyces</taxon>
    </lineage>
</organism>
<dbReference type="AlphaFoldDB" id="A0AAD7C061"/>
<name>A0AAD7C061_9AGAR</name>
<protein>
    <submittedName>
        <fullName evidence="1">Uncharacterized protein</fullName>
    </submittedName>
</protein>
<reference evidence="1" key="1">
    <citation type="submission" date="2023-03" db="EMBL/GenBank/DDBJ databases">
        <title>Massive genome expansion in bonnet fungi (Mycena s.s.) driven by repeated elements and novel gene families across ecological guilds.</title>
        <authorList>
            <consortium name="Lawrence Berkeley National Laboratory"/>
            <person name="Harder C.B."/>
            <person name="Miyauchi S."/>
            <person name="Viragh M."/>
            <person name="Kuo A."/>
            <person name="Thoen E."/>
            <person name="Andreopoulos B."/>
            <person name="Lu D."/>
            <person name="Skrede I."/>
            <person name="Drula E."/>
            <person name="Henrissat B."/>
            <person name="Morin E."/>
            <person name="Kohler A."/>
            <person name="Barry K."/>
            <person name="LaButti K."/>
            <person name="Morin E."/>
            <person name="Salamov A."/>
            <person name="Lipzen A."/>
            <person name="Mereny Z."/>
            <person name="Hegedus B."/>
            <person name="Baldrian P."/>
            <person name="Stursova M."/>
            <person name="Weitz H."/>
            <person name="Taylor A."/>
            <person name="Grigoriev I.V."/>
            <person name="Nagy L.G."/>
            <person name="Martin F."/>
            <person name="Kauserud H."/>
        </authorList>
    </citation>
    <scope>NUCLEOTIDE SEQUENCE</scope>
    <source>
        <strain evidence="1">9284</strain>
    </source>
</reference>
<sequence>MPEEYVWCDSQAPGYQYTAWHFSWFARYAEQGDGAPDGHPYELRKDHNGRCNLEQRQPHRSKDMNNVEQYNAMVEAFTDIFELVRDALKEYLPDEYDQLSIYMEHLPLDASSPCYPLGGFVLNVRVCTWAHQDGGDNLLCFVIPFGNFTGGGLCHYETGFCFGLKQGDVHAFPSCDITHFNLHFKGLRGGLVLHSDRHGESWVRDCNGWSASVVRYS</sequence>
<accession>A0AAD7C061</accession>
<dbReference type="EMBL" id="JARKIF010000005">
    <property type="protein sequence ID" value="KAJ7639169.1"/>
    <property type="molecule type" value="Genomic_DNA"/>
</dbReference>
<evidence type="ECO:0000313" key="3">
    <source>
        <dbReference type="Proteomes" id="UP001221142"/>
    </source>
</evidence>
<evidence type="ECO:0000313" key="2">
    <source>
        <dbReference type="EMBL" id="KAJ7639169.1"/>
    </source>
</evidence>
<keyword evidence="3" id="KW-1185">Reference proteome</keyword>
<dbReference type="Gene3D" id="3.60.130.30">
    <property type="match status" value="1"/>
</dbReference>